<dbReference type="AlphaFoldDB" id="A0A835DI73"/>
<comment type="caution">
    <text evidence="8">The sequence shown here is derived from an EMBL/GenBank/DDBJ whole genome shotgun (WGS) entry which is preliminary data.</text>
</comment>
<sequence>MGRKLNEATLLRKLETLGIADNHGELVENLEGEAKRKRKLGETELVLQGENRTLEVSENNGSDTEKKKKKKKKKKKVKEVTLCEELELDNGKGSKTLKEKIARKDELDGVAVSGKNTMESKYAALSSFIESQLPDELLECCKNFSNPSPIQSYAWPFLLDGRDLIGIAKTGSGKTLAIGVPALMHIMGKKKNKTSKQANPLCLILSPTRELAQQIADVLCDAGKPCGVKSICLYRGISKGPQISSLKSGVDIVIGTPGCLKDLIEMSVCYLKEVSFVVLDEAD</sequence>
<gene>
    <name evidence="8" type="ORF">HHK36_009358</name>
</gene>
<name>A0A835DI73_TETSI</name>
<dbReference type="InterPro" id="IPR027417">
    <property type="entry name" value="P-loop_NTPase"/>
</dbReference>
<dbReference type="InterPro" id="IPR044742">
    <property type="entry name" value="DEAD/DEAH_RhlB"/>
</dbReference>
<feature type="domain" description="Helicase ATP-binding" evidence="7">
    <location>
        <begin position="155"/>
        <end position="283"/>
    </location>
</feature>
<feature type="compositionally biased region" description="Polar residues" evidence="6">
    <location>
        <begin position="50"/>
        <end position="62"/>
    </location>
</feature>
<evidence type="ECO:0000259" key="7">
    <source>
        <dbReference type="PROSITE" id="PS51192"/>
    </source>
</evidence>
<dbReference type="Pfam" id="PF00270">
    <property type="entry name" value="DEAD"/>
    <property type="match status" value="1"/>
</dbReference>
<dbReference type="CDD" id="cd00268">
    <property type="entry name" value="DEADc"/>
    <property type="match status" value="1"/>
</dbReference>
<dbReference type="SUPFAM" id="SSF52540">
    <property type="entry name" value="P-loop containing nucleoside triphosphate hydrolases"/>
    <property type="match status" value="1"/>
</dbReference>
<dbReference type="PANTHER" id="PTHR47958">
    <property type="entry name" value="ATP-DEPENDENT RNA HELICASE DBP3"/>
    <property type="match status" value="1"/>
</dbReference>
<evidence type="ECO:0000256" key="5">
    <source>
        <dbReference type="ARBA" id="ARBA00022884"/>
    </source>
</evidence>
<evidence type="ECO:0000256" key="3">
    <source>
        <dbReference type="ARBA" id="ARBA00022806"/>
    </source>
</evidence>
<dbReference type="EMBL" id="JABCRI010000006">
    <property type="protein sequence ID" value="KAF8404473.1"/>
    <property type="molecule type" value="Genomic_DNA"/>
</dbReference>
<dbReference type="SMART" id="SM00487">
    <property type="entry name" value="DEXDc"/>
    <property type="match status" value="1"/>
</dbReference>
<dbReference type="PROSITE" id="PS51192">
    <property type="entry name" value="HELICASE_ATP_BIND_1"/>
    <property type="match status" value="1"/>
</dbReference>
<keyword evidence="9" id="KW-1185">Reference proteome</keyword>
<keyword evidence="4" id="KW-0067">ATP-binding</keyword>
<evidence type="ECO:0000256" key="1">
    <source>
        <dbReference type="ARBA" id="ARBA00022741"/>
    </source>
</evidence>
<dbReference type="InterPro" id="IPR014001">
    <property type="entry name" value="Helicase_ATP-bd"/>
</dbReference>
<dbReference type="InterPro" id="IPR011545">
    <property type="entry name" value="DEAD/DEAH_box_helicase_dom"/>
</dbReference>
<dbReference type="Gene3D" id="3.40.50.300">
    <property type="entry name" value="P-loop containing nucleotide triphosphate hydrolases"/>
    <property type="match status" value="1"/>
</dbReference>
<protein>
    <recommendedName>
        <fullName evidence="7">Helicase ATP-binding domain-containing protein</fullName>
    </recommendedName>
</protein>
<keyword evidence="3" id="KW-0347">Helicase</keyword>
<feature type="region of interest" description="Disordered" evidence="6">
    <location>
        <begin position="49"/>
        <end position="71"/>
    </location>
</feature>
<evidence type="ECO:0000313" key="9">
    <source>
        <dbReference type="Proteomes" id="UP000655225"/>
    </source>
</evidence>
<evidence type="ECO:0000313" key="8">
    <source>
        <dbReference type="EMBL" id="KAF8404473.1"/>
    </source>
</evidence>
<keyword evidence="5" id="KW-0694">RNA-binding</keyword>
<dbReference type="GO" id="GO:0005524">
    <property type="term" value="F:ATP binding"/>
    <property type="evidence" value="ECO:0007669"/>
    <property type="project" value="InterPro"/>
</dbReference>
<dbReference type="OrthoDB" id="1936911at2759"/>
<dbReference type="GO" id="GO:0016787">
    <property type="term" value="F:hydrolase activity"/>
    <property type="evidence" value="ECO:0007669"/>
    <property type="project" value="UniProtKB-KW"/>
</dbReference>
<organism evidence="8 9">
    <name type="scientific">Tetracentron sinense</name>
    <name type="common">Spur-leaf</name>
    <dbReference type="NCBI Taxonomy" id="13715"/>
    <lineage>
        <taxon>Eukaryota</taxon>
        <taxon>Viridiplantae</taxon>
        <taxon>Streptophyta</taxon>
        <taxon>Embryophyta</taxon>
        <taxon>Tracheophyta</taxon>
        <taxon>Spermatophyta</taxon>
        <taxon>Magnoliopsida</taxon>
        <taxon>Trochodendrales</taxon>
        <taxon>Trochodendraceae</taxon>
        <taxon>Tetracentron</taxon>
    </lineage>
</organism>
<proteinExistence type="predicted"/>
<keyword evidence="1" id="KW-0547">Nucleotide-binding</keyword>
<dbReference type="GO" id="GO:0004386">
    <property type="term" value="F:helicase activity"/>
    <property type="evidence" value="ECO:0007669"/>
    <property type="project" value="UniProtKB-KW"/>
</dbReference>
<dbReference type="OMA" id="EREVGNP"/>
<dbReference type="Proteomes" id="UP000655225">
    <property type="component" value="Unassembled WGS sequence"/>
</dbReference>
<accession>A0A835DI73</accession>
<evidence type="ECO:0000256" key="2">
    <source>
        <dbReference type="ARBA" id="ARBA00022801"/>
    </source>
</evidence>
<dbReference type="GO" id="GO:0003723">
    <property type="term" value="F:RNA binding"/>
    <property type="evidence" value="ECO:0007669"/>
    <property type="project" value="UniProtKB-KW"/>
</dbReference>
<evidence type="ECO:0000256" key="6">
    <source>
        <dbReference type="SAM" id="MobiDB-lite"/>
    </source>
</evidence>
<keyword evidence="2" id="KW-0378">Hydrolase</keyword>
<evidence type="ECO:0000256" key="4">
    <source>
        <dbReference type="ARBA" id="ARBA00022840"/>
    </source>
</evidence>
<reference evidence="8 9" key="1">
    <citation type="submission" date="2020-04" db="EMBL/GenBank/DDBJ databases">
        <title>Plant Genome Project.</title>
        <authorList>
            <person name="Zhang R.-G."/>
        </authorList>
    </citation>
    <scope>NUCLEOTIDE SEQUENCE [LARGE SCALE GENOMIC DNA]</scope>
    <source>
        <strain evidence="8">YNK0</strain>
        <tissue evidence="8">Leaf</tissue>
    </source>
</reference>